<gene>
    <name evidence="2" type="ORF">TTHERM_00228890</name>
</gene>
<dbReference type="Proteomes" id="UP000009168">
    <property type="component" value="Unassembled WGS sequence"/>
</dbReference>
<keyword evidence="1" id="KW-1133">Transmembrane helix</keyword>
<name>Q23BP2_TETTS</name>
<sequence length="105" mass="11791">MKITQVILLTAIVALLGVPIIYQLAQNKKSNLNSADCLKCDEADFNGVSFHYVENLCDDSYSFSVKVLSSGDVYDYQTTCLKNGDKFPLNSFSDFYLLQEDQLKC</sequence>
<keyword evidence="3" id="KW-1185">Reference proteome</keyword>
<dbReference type="HOGENOM" id="CLU_2202340_0_0_1"/>
<dbReference type="EMBL" id="GG662718">
    <property type="protein sequence ID" value="EAR94076.1"/>
    <property type="molecule type" value="Genomic_DNA"/>
</dbReference>
<keyword evidence="1 2" id="KW-0812">Transmembrane</keyword>
<keyword evidence="1" id="KW-0472">Membrane</keyword>
<proteinExistence type="predicted"/>
<accession>Q23BP2</accession>
<evidence type="ECO:0000313" key="2">
    <source>
        <dbReference type="EMBL" id="EAR94076.1"/>
    </source>
</evidence>
<dbReference type="AlphaFoldDB" id="Q23BP2"/>
<evidence type="ECO:0000256" key="1">
    <source>
        <dbReference type="SAM" id="Phobius"/>
    </source>
</evidence>
<dbReference type="KEGG" id="tet:TTHERM_00228890"/>
<feature type="transmembrane region" description="Helical" evidence="1">
    <location>
        <begin position="6"/>
        <end position="25"/>
    </location>
</feature>
<organism evidence="2 3">
    <name type="scientific">Tetrahymena thermophila (strain SB210)</name>
    <dbReference type="NCBI Taxonomy" id="312017"/>
    <lineage>
        <taxon>Eukaryota</taxon>
        <taxon>Sar</taxon>
        <taxon>Alveolata</taxon>
        <taxon>Ciliophora</taxon>
        <taxon>Intramacronucleata</taxon>
        <taxon>Oligohymenophorea</taxon>
        <taxon>Hymenostomatida</taxon>
        <taxon>Tetrahymenina</taxon>
        <taxon>Tetrahymenidae</taxon>
        <taxon>Tetrahymena</taxon>
    </lineage>
</organism>
<dbReference type="InParanoid" id="Q23BP2"/>
<dbReference type="RefSeq" id="XP_001014321.1">
    <property type="nucleotide sequence ID" value="XM_001014321.1"/>
</dbReference>
<evidence type="ECO:0000313" key="3">
    <source>
        <dbReference type="Proteomes" id="UP000009168"/>
    </source>
</evidence>
<protein>
    <submittedName>
        <fullName evidence="2">Transmembrane protein, putative</fullName>
    </submittedName>
</protein>
<dbReference type="GeneID" id="7841923"/>
<reference evidence="3" key="1">
    <citation type="journal article" date="2006" name="PLoS Biol.">
        <title>Macronuclear genome sequence of the ciliate Tetrahymena thermophila, a model eukaryote.</title>
        <authorList>
            <person name="Eisen J.A."/>
            <person name="Coyne R.S."/>
            <person name="Wu M."/>
            <person name="Wu D."/>
            <person name="Thiagarajan M."/>
            <person name="Wortman J.R."/>
            <person name="Badger J.H."/>
            <person name="Ren Q."/>
            <person name="Amedeo P."/>
            <person name="Jones K.M."/>
            <person name="Tallon L.J."/>
            <person name="Delcher A.L."/>
            <person name="Salzberg S.L."/>
            <person name="Silva J.C."/>
            <person name="Haas B.J."/>
            <person name="Majoros W.H."/>
            <person name="Farzad M."/>
            <person name="Carlton J.M."/>
            <person name="Smith R.K. Jr."/>
            <person name="Garg J."/>
            <person name="Pearlman R.E."/>
            <person name="Karrer K.M."/>
            <person name="Sun L."/>
            <person name="Manning G."/>
            <person name="Elde N.C."/>
            <person name="Turkewitz A.P."/>
            <person name="Asai D.J."/>
            <person name="Wilkes D.E."/>
            <person name="Wang Y."/>
            <person name="Cai H."/>
            <person name="Collins K."/>
            <person name="Stewart B.A."/>
            <person name="Lee S.R."/>
            <person name="Wilamowska K."/>
            <person name="Weinberg Z."/>
            <person name="Ruzzo W.L."/>
            <person name="Wloga D."/>
            <person name="Gaertig J."/>
            <person name="Frankel J."/>
            <person name="Tsao C.-C."/>
            <person name="Gorovsky M.A."/>
            <person name="Keeling P.J."/>
            <person name="Waller R.F."/>
            <person name="Patron N.J."/>
            <person name="Cherry J.M."/>
            <person name="Stover N.A."/>
            <person name="Krieger C.J."/>
            <person name="del Toro C."/>
            <person name="Ryder H.F."/>
            <person name="Williamson S.C."/>
            <person name="Barbeau R.A."/>
            <person name="Hamilton E.P."/>
            <person name="Orias E."/>
        </authorList>
    </citation>
    <scope>NUCLEOTIDE SEQUENCE [LARGE SCALE GENOMIC DNA]</scope>
    <source>
        <strain evidence="3">SB210</strain>
    </source>
</reference>